<dbReference type="PROSITE" id="PS00162">
    <property type="entry name" value="ALPHA_CA_1"/>
    <property type="match status" value="1"/>
</dbReference>
<dbReference type="GO" id="GO:0004089">
    <property type="term" value="F:carbonate dehydratase activity"/>
    <property type="evidence" value="ECO:0007669"/>
    <property type="project" value="UniProtKB-UniRule"/>
</dbReference>
<dbReference type="GO" id="GO:0008270">
    <property type="term" value="F:zinc ion binding"/>
    <property type="evidence" value="ECO:0007669"/>
    <property type="project" value="UniProtKB-UniRule"/>
</dbReference>
<dbReference type="RefSeq" id="XP_028152586.1">
    <property type="nucleotide sequence ID" value="XM_028296785.1"/>
</dbReference>
<dbReference type="PROSITE" id="PS51144">
    <property type="entry name" value="ALPHA_CA_2"/>
    <property type="match status" value="1"/>
</dbReference>
<evidence type="ECO:0000256" key="1">
    <source>
        <dbReference type="ARBA" id="ARBA00010718"/>
    </source>
</evidence>
<keyword evidence="2 4" id="KW-0479">Metal-binding</keyword>
<accession>A0A6P7GRX3</accession>
<protein>
    <recommendedName>
        <fullName evidence="4">Carbonic anhydrase</fullName>
        <ecNumber evidence="4">4.2.1.1</ecNumber>
    </recommendedName>
</protein>
<dbReference type="SMART" id="SM01057">
    <property type="entry name" value="Carb_anhydrase"/>
    <property type="match status" value="1"/>
</dbReference>
<evidence type="ECO:0000256" key="3">
    <source>
        <dbReference type="ARBA" id="ARBA00022833"/>
    </source>
</evidence>
<dbReference type="InterPro" id="IPR023561">
    <property type="entry name" value="Carbonic_anhydrase_a-class"/>
</dbReference>
<name>A0A6P7GRX3_DIAVI</name>
<dbReference type="Pfam" id="PF00194">
    <property type="entry name" value="Carb_anhydrase"/>
    <property type="match status" value="1"/>
</dbReference>
<comment type="function">
    <text evidence="4">Reversible hydration of carbon dioxide.</text>
</comment>
<dbReference type="InterPro" id="IPR036398">
    <property type="entry name" value="CA_dom_sf"/>
</dbReference>
<proteinExistence type="inferred from homology"/>
<dbReference type="InParanoid" id="A0A6P7GRX3"/>
<comment type="cofactor">
    <cofactor evidence="4">
        <name>Zn(2+)</name>
        <dbReference type="ChEBI" id="CHEBI:29105"/>
    </cofactor>
</comment>
<dbReference type="InterPro" id="IPR001148">
    <property type="entry name" value="CA_dom"/>
</dbReference>
<organism evidence="6">
    <name type="scientific">Diabrotica virgifera virgifera</name>
    <name type="common">western corn rootworm</name>
    <dbReference type="NCBI Taxonomy" id="50390"/>
    <lineage>
        <taxon>Eukaryota</taxon>
        <taxon>Metazoa</taxon>
        <taxon>Ecdysozoa</taxon>
        <taxon>Arthropoda</taxon>
        <taxon>Hexapoda</taxon>
        <taxon>Insecta</taxon>
        <taxon>Pterygota</taxon>
        <taxon>Neoptera</taxon>
        <taxon>Endopterygota</taxon>
        <taxon>Coleoptera</taxon>
        <taxon>Polyphaga</taxon>
        <taxon>Cucujiformia</taxon>
        <taxon>Chrysomeloidea</taxon>
        <taxon>Chrysomelidae</taxon>
        <taxon>Galerucinae</taxon>
        <taxon>Diabroticina</taxon>
        <taxon>Diabroticites</taxon>
        <taxon>Diabrotica</taxon>
    </lineage>
</organism>
<evidence type="ECO:0000259" key="5">
    <source>
        <dbReference type="PROSITE" id="PS51144"/>
    </source>
</evidence>
<comment type="similarity">
    <text evidence="1 4">Belongs to the alpha-carbonic anhydrase family.</text>
</comment>
<keyword evidence="3 4" id="KW-0862">Zinc</keyword>
<dbReference type="PANTHER" id="PTHR18952:SF233">
    <property type="entry name" value="CARBONIC ANHYDRASE 14"/>
    <property type="match status" value="1"/>
</dbReference>
<reference evidence="6" key="1">
    <citation type="submission" date="2025-08" db="UniProtKB">
        <authorList>
            <consortium name="RefSeq"/>
        </authorList>
    </citation>
    <scope>IDENTIFICATION</scope>
    <source>
        <tissue evidence="6">Whole insect</tissue>
    </source>
</reference>
<gene>
    <name evidence="6" type="primary">LOC114345985</name>
</gene>
<evidence type="ECO:0000256" key="4">
    <source>
        <dbReference type="RuleBase" id="RU367011"/>
    </source>
</evidence>
<evidence type="ECO:0000313" key="6">
    <source>
        <dbReference type="RefSeq" id="XP_028152586.1"/>
    </source>
</evidence>
<dbReference type="PANTHER" id="PTHR18952">
    <property type="entry name" value="CARBONIC ANHYDRASE"/>
    <property type="match status" value="1"/>
</dbReference>
<keyword evidence="4" id="KW-0456">Lyase</keyword>
<feature type="domain" description="Alpha-carbonic anhydrase" evidence="5">
    <location>
        <begin position="37"/>
        <end position="188"/>
    </location>
</feature>
<dbReference type="EC" id="4.2.1.1" evidence="4"/>
<dbReference type="InterPro" id="IPR018338">
    <property type="entry name" value="Carbonic_anhydrase_a-class_CS"/>
</dbReference>
<dbReference type="SUPFAM" id="SSF51069">
    <property type="entry name" value="Carbonic anhydrase"/>
    <property type="match status" value="1"/>
</dbReference>
<sequence length="188" mass="21686">MSKIIDSTDESETIVSDGEKELEIEEIFKKVETENGGSSVYKKLMWIRDLPMNEGCFESPIDINLKNAKEMDLPPLIWMNFETPPKKTKITNTGHTIIFSAKWKEERPYIANGPLIGKYVFSNFHFHWGADAMEGSEHSVDGYKYPAELHVLFFRSSYLTQEAALKEQDGCAALVYLFNVSYLRYIYF</sequence>
<evidence type="ECO:0000256" key="2">
    <source>
        <dbReference type="ARBA" id="ARBA00022723"/>
    </source>
</evidence>
<dbReference type="GO" id="GO:0005737">
    <property type="term" value="C:cytoplasm"/>
    <property type="evidence" value="ECO:0007669"/>
    <property type="project" value="TreeGrafter"/>
</dbReference>
<dbReference type="Gene3D" id="3.10.200.10">
    <property type="entry name" value="Alpha carbonic anhydrase"/>
    <property type="match status" value="1"/>
</dbReference>
<dbReference type="AlphaFoldDB" id="A0A6P7GRX3"/>
<comment type="catalytic activity">
    <reaction evidence="4">
        <text>hydrogencarbonate + H(+) = CO2 + H2O</text>
        <dbReference type="Rhea" id="RHEA:10748"/>
        <dbReference type="ChEBI" id="CHEBI:15377"/>
        <dbReference type="ChEBI" id="CHEBI:15378"/>
        <dbReference type="ChEBI" id="CHEBI:16526"/>
        <dbReference type="ChEBI" id="CHEBI:17544"/>
        <dbReference type="EC" id="4.2.1.1"/>
    </reaction>
</comment>